<protein>
    <submittedName>
        <fullName evidence="1">Uncharacterized protein</fullName>
    </submittedName>
</protein>
<evidence type="ECO:0000313" key="2">
    <source>
        <dbReference type="Proteomes" id="UP000801864"/>
    </source>
</evidence>
<proteinExistence type="predicted"/>
<accession>A0A9P4XII3</accession>
<dbReference type="AlphaFoldDB" id="A0A9P4XII3"/>
<keyword evidence="2" id="KW-1185">Reference proteome</keyword>
<comment type="caution">
    <text evidence="1">The sequence shown here is derived from an EMBL/GenBank/DDBJ whole genome shotgun (WGS) entry which is preliminary data.</text>
</comment>
<gene>
    <name evidence="1" type="ORF">CFAM422_004362</name>
</gene>
<evidence type="ECO:0000313" key="1">
    <source>
        <dbReference type="EMBL" id="KAF3073684.1"/>
    </source>
</evidence>
<dbReference type="Proteomes" id="UP000801864">
    <property type="component" value="Unassembled WGS sequence"/>
</dbReference>
<sequence>MYKYGYGPRRRTSRYASSKTWLLMAAGVVELGVWDHSDKVSACWVWVLVICLAWPRMAWHGMAWHSMDAASTRSSSSMAVVACPAGSISMSISMVHFHSGPSLFQLAGSTLPRPWGIGAGKDKNAELWSRQADDPLLWTTGCVLQ</sequence>
<name>A0A9P4XII3_9HYPO</name>
<reference evidence="1 2" key="1">
    <citation type="submission" date="2018-06" db="EMBL/GenBank/DDBJ databases">
        <title>Genome analysis of cellulolytic fungus Trichoderma lentiforme CFAM-422.</title>
        <authorList>
            <person name="Steindorff A.S."/>
            <person name="Formighieri E.F."/>
            <person name="Midorikawa G.E.O."/>
            <person name="Tamietti M.S."/>
            <person name="Ramos E.Z."/>
            <person name="Silva A.S."/>
            <person name="Bon E.P.S."/>
            <person name="Mendes T.D."/>
            <person name="Damaso M.C.T."/>
            <person name="Favaro L.C.L."/>
        </authorList>
    </citation>
    <scope>NUCLEOTIDE SEQUENCE [LARGE SCALE GENOMIC DNA]</scope>
    <source>
        <strain evidence="1 2">CFAM-422</strain>
    </source>
</reference>
<dbReference type="EMBL" id="QLNT01000006">
    <property type="protein sequence ID" value="KAF3073684.1"/>
    <property type="molecule type" value="Genomic_DNA"/>
</dbReference>
<organism evidence="1 2">
    <name type="scientific">Trichoderma lentiforme</name>
    <dbReference type="NCBI Taxonomy" id="1567552"/>
    <lineage>
        <taxon>Eukaryota</taxon>
        <taxon>Fungi</taxon>
        <taxon>Dikarya</taxon>
        <taxon>Ascomycota</taxon>
        <taxon>Pezizomycotina</taxon>
        <taxon>Sordariomycetes</taxon>
        <taxon>Hypocreomycetidae</taxon>
        <taxon>Hypocreales</taxon>
        <taxon>Hypocreaceae</taxon>
        <taxon>Trichoderma</taxon>
    </lineage>
</organism>